<dbReference type="EMBL" id="JBHTMK010000086">
    <property type="protein sequence ID" value="MFD1374661.1"/>
    <property type="molecule type" value="Genomic_DNA"/>
</dbReference>
<reference evidence="2" key="1">
    <citation type="journal article" date="2019" name="Int. J. Syst. Evol. Microbiol.">
        <title>The Global Catalogue of Microorganisms (GCM) 10K type strain sequencing project: providing services to taxonomists for standard genome sequencing and annotation.</title>
        <authorList>
            <consortium name="The Broad Institute Genomics Platform"/>
            <consortium name="The Broad Institute Genome Sequencing Center for Infectious Disease"/>
            <person name="Wu L."/>
            <person name="Ma J."/>
        </authorList>
    </citation>
    <scope>NUCLEOTIDE SEQUENCE [LARGE SCALE GENOMIC DNA]</scope>
    <source>
        <strain evidence="2">CCM 7526</strain>
    </source>
</reference>
<gene>
    <name evidence="1" type="ORF">ACFQ5G_55825</name>
</gene>
<dbReference type="Proteomes" id="UP001597183">
    <property type="component" value="Unassembled WGS sequence"/>
</dbReference>
<keyword evidence="2" id="KW-1185">Reference proteome</keyword>
<dbReference type="InterPro" id="IPR038646">
    <property type="entry name" value="Atu4866-like_sf"/>
</dbReference>
<dbReference type="Gene3D" id="2.40.128.290">
    <property type="entry name" value="Uncharacterised protein Atu4866, PF11512"/>
    <property type="match status" value="1"/>
</dbReference>
<comment type="caution">
    <text evidence="1">The sequence shown here is derived from an EMBL/GenBank/DDBJ whole genome shotgun (WGS) entry which is preliminary data.</text>
</comment>
<evidence type="ECO:0000313" key="2">
    <source>
        <dbReference type="Proteomes" id="UP001597183"/>
    </source>
</evidence>
<dbReference type="Pfam" id="PF11512">
    <property type="entry name" value="Atu4866"/>
    <property type="match status" value="1"/>
</dbReference>
<accession>A0ABW4AWP1</accession>
<evidence type="ECO:0000313" key="1">
    <source>
        <dbReference type="EMBL" id="MFD1374661.1"/>
    </source>
</evidence>
<proteinExistence type="predicted"/>
<dbReference type="RefSeq" id="WP_317788949.1">
    <property type="nucleotide sequence ID" value="NZ_AP028461.1"/>
</dbReference>
<dbReference type="InterPro" id="IPR020955">
    <property type="entry name" value="Uncharacterised_Atu4866"/>
</dbReference>
<organism evidence="1 2">
    <name type="scientific">Actinoplanes sichuanensis</name>
    <dbReference type="NCBI Taxonomy" id="512349"/>
    <lineage>
        <taxon>Bacteria</taxon>
        <taxon>Bacillati</taxon>
        <taxon>Actinomycetota</taxon>
        <taxon>Actinomycetes</taxon>
        <taxon>Micromonosporales</taxon>
        <taxon>Micromonosporaceae</taxon>
        <taxon>Actinoplanes</taxon>
    </lineage>
</organism>
<name>A0ABW4AWP1_9ACTN</name>
<sequence>MPTTCETHVDFTVLDAASLLAIALGGTVGAQNGPAATRPRVVTGAAVVGVWRSPDGTVKLQLRRDGTYAGEVAGRRRPARGTYLVDGESVVLRDDSGLQTPVHVHDGELEMAGHRLRPAGV</sequence>
<protein>
    <submittedName>
        <fullName evidence="1">Atu4866 domain-containing protein</fullName>
    </submittedName>
</protein>